<protein>
    <submittedName>
        <fullName evidence="1">DinB family protein</fullName>
    </submittedName>
</protein>
<dbReference type="Proteomes" id="UP000263377">
    <property type="component" value="Unassembled WGS sequence"/>
</dbReference>
<sequence length="175" mass="19186">MAHTPDGRPIPPPHTDERTTLENWLDFQRATLARKADGLDDHQVRLASVPPSTMTLLGLVQHLAEVERTWYQRVFAGQDVPPVYGADNADGYGLDPARGMAEALRDWQTEVDRGRELTADKPLEAAGPLSPQVAAVIGADSVSLRWILVHLIEEYARHNGHADLLRESVDGATGV</sequence>
<keyword evidence="2" id="KW-1185">Reference proteome</keyword>
<dbReference type="EMBL" id="QVIG01000001">
    <property type="protein sequence ID" value="RGD62723.1"/>
    <property type="molecule type" value="Genomic_DNA"/>
</dbReference>
<name>A0A373A3I4_9ACTN</name>
<dbReference type="InterPro" id="IPR007061">
    <property type="entry name" value="MST-like"/>
</dbReference>
<dbReference type="SUPFAM" id="SSF109854">
    <property type="entry name" value="DinB/YfiT-like putative metalloenzymes"/>
    <property type="match status" value="1"/>
</dbReference>
<reference evidence="1 2" key="1">
    <citation type="submission" date="2018-08" db="EMBL/GenBank/DDBJ databases">
        <title>Diversity &amp; Physiological Properties of Lignin-Decomposing Actinobacteria from Soil.</title>
        <authorList>
            <person name="Roh S.G."/>
            <person name="Kim S.B."/>
        </authorList>
    </citation>
    <scope>NUCLEOTIDE SEQUENCE [LARGE SCALE GENOMIC DNA]</scope>
    <source>
        <strain evidence="1 2">MMS17-GH009</strain>
    </source>
</reference>
<evidence type="ECO:0000313" key="2">
    <source>
        <dbReference type="Proteomes" id="UP000263377"/>
    </source>
</evidence>
<gene>
    <name evidence="1" type="ORF">DR950_07860</name>
</gene>
<comment type="caution">
    <text evidence="1">The sequence shown here is derived from an EMBL/GenBank/DDBJ whole genome shotgun (WGS) entry which is preliminary data.</text>
</comment>
<evidence type="ECO:0000313" key="1">
    <source>
        <dbReference type="EMBL" id="RGD62723.1"/>
    </source>
</evidence>
<dbReference type="Pfam" id="PF04978">
    <property type="entry name" value="MST"/>
    <property type="match status" value="1"/>
</dbReference>
<organism evidence="1 2">
    <name type="scientific">Kitasatospora xanthocidica</name>
    <dbReference type="NCBI Taxonomy" id="83382"/>
    <lineage>
        <taxon>Bacteria</taxon>
        <taxon>Bacillati</taxon>
        <taxon>Actinomycetota</taxon>
        <taxon>Actinomycetes</taxon>
        <taxon>Kitasatosporales</taxon>
        <taxon>Streptomycetaceae</taxon>
        <taxon>Kitasatospora</taxon>
    </lineage>
</organism>
<accession>A0A373A3I4</accession>
<dbReference type="InterPro" id="IPR034660">
    <property type="entry name" value="DinB/YfiT-like"/>
</dbReference>
<proteinExistence type="predicted"/>
<dbReference type="RefSeq" id="WP_049656313.1">
    <property type="nucleotide sequence ID" value="NZ_QVIG01000001.1"/>
</dbReference>
<dbReference type="Gene3D" id="1.20.120.450">
    <property type="entry name" value="dinb family like domain"/>
    <property type="match status" value="1"/>
</dbReference>
<dbReference type="AlphaFoldDB" id="A0A373A3I4"/>